<evidence type="ECO:0000256" key="7">
    <source>
        <dbReference type="ARBA" id="ARBA00022723"/>
    </source>
</evidence>
<evidence type="ECO:0000256" key="4">
    <source>
        <dbReference type="ARBA" id="ARBA00014281"/>
    </source>
</evidence>
<evidence type="ECO:0000256" key="2">
    <source>
        <dbReference type="ARBA" id="ARBA00003852"/>
    </source>
</evidence>
<proteinExistence type="inferred from homology"/>
<comment type="similarity">
    <text evidence="3 12">Belongs to the organic radical-activating enzymes family.</text>
</comment>
<dbReference type="SFLD" id="SFLDF00299">
    <property type="entry name" value="anaerobic_ribonucleoside-triph"/>
    <property type="match status" value="1"/>
</dbReference>
<dbReference type="CDD" id="cd01335">
    <property type="entry name" value="Radical_SAM"/>
    <property type="match status" value="1"/>
</dbReference>
<dbReference type="SFLD" id="SFLDG01063">
    <property type="entry name" value="activating_enzymes__group_1"/>
    <property type="match status" value="1"/>
</dbReference>
<dbReference type="PANTHER" id="PTHR30352">
    <property type="entry name" value="PYRUVATE FORMATE-LYASE-ACTIVATING ENZYME"/>
    <property type="match status" value="1"/>
</dbReference>
<evidence type="ECO:0000256" key="11">
    <source>
        <dbReference type="ARBA" id="ARBA00047365"/>
    </source>
</evidence>
<dbReference type="InterPro" id="IPR034457">
    <property type="entry name" value="Organic_radical-activating"/>
</dbReference>
<dbReference type="PANTHER" id="PTHR30352:SF2">
    <property type="entry name" value="ANAEROBIC RIBONUCLEOSIDE-TRIPHOSPHATE REDUCTASE-ACTIVATING PROTEIN"/>
    <property type="match status" value="1"/>
</dbReference>
<keyword evidence="8 12" id="KW-0560">Oxidoreductase</keyword>
<keyword evidence="5" id="KW-0004">4Fe-4S</keyword>
<keyword evidence="9" id="KW-0408">Iron</keyword>
<keyword evidence="10" id="KW-0411">Iron-sulfur</keyword>
<dbReference type="InterPro" id="IPR058240">
    <property type="entry name" value="rSAM_sf"/>
</dbReference>
<dbReference type="Proteomes" id="UP001164187">
    <property type="component" value="Chromosome"/>
</dbReference>
<evidence type="ECO:0000256" key="9">
    <source>
        <dbReference type="ARBA" id="ARBA00023004"/>
    </source>
</evidence>
<dbReference type="PROSITE" id="PS01087">
    <property type="entry name" value="RADICAL_ACTIVATING"/>
    <property type="match status" value="1"/>
</dbReference>
<comment type="cofactor">
    <cofactor evidence="1">
        <name>[4Fe-4S] cluster</name>
        <dbReference type="ChEBI" id="CHEBI:49883"/>
    </cofactor>
</comment>
<dbReference type="RefSeq" id="WP_269312497.1">
    <property type="nucleotide sequence ID" value="NZ_CP114052.1"/>
</dbReference>
<evidence type="ECO:0000256" key="6">
    <source>
        <dbReference type="ARBA" id="ARBA00022691"/>
    </source>
</evidence>
<keyword evidence="7" id="KW-0479">Metal-binding</keyword>
<comment type="function">
    <text evidence="2 12">Activation of anaerobic ribonucleoside-triphosphate reductase under anaerobic conditions by generation of an organic free radical, using S-adenosylmethionine and reduced flavodoxin as cosubstrates to produce 5'-deoxy-adenosine.</text>
</comment>
<dbReference type="NCBIfam" id="TIGR02491">
    <property type="entry name" value="NrdG"/>
    <property type="match status" value="1"/>
</dbReference>
<reference evidence="13" key="1">
    <citation type="submission" date="2022-12" db="EMBL/GenBank/DDBJ databases">
        <title>Peptostreptococcus.</title>
        <authorList>
            <person name="Lee S.H."/>
        </authorList>
    </citation>
    <scope>NUCLEOTIDE SEQUENCE</scope>
    <source>
        <strain evidence="13">CBA3647</strain>
    </source>
</reference>
<dbReference type="PIRSF" id="PIRSF000368">
    <property type="entry name" value="NrdG"/>
    <property type="match status" value="1"/>
</dbReference>
<organism evidence="13 14">
    <name type="scientific">Peptostreptococcus equinus</name>
    <dbReference type="NCBI Taxonomy" id="3003601"/>
    <lineage>
        <taxon>Bacteria</taxon>
        <taxon>Bacillati</taxon>
        <taxon>Bacillota</taxon>
        <taxon>Clostridia</taxon>
        <taxon>Peptostreptococcales</taxon>
        <taxon>Peptostreptococcaceae</taxon>
        <taxon>Peptostreptococcus</taxon>
    </lineage>
</organism>
<dbReference type="EMBL" id="CP114052">
    <property type="protein sequence ID" value="WAW15816.1"/>
    <property type="molecule type" value="Genomic_DNA"/>
</dbReference>
<dbReference type="SFLD" id="SFLDS00029">
    <property type="entry name" value="Radical_SAM"/>
    <property type="match status" value="1"/>
</dbReference>
<dbReference type="InterPro" id="IPR012837">
    <property type="entry name" value="NrdG"/>
</dbReference>
<dbReference type="InterPro" id="IPR007197">
    <property type="entry name" value="rSAM"/>
</dbReference>
<dbReference type="EC" id="1.97.1.-" evidence="12"/>
<sequence length="169" mass="19449">MRYSKIRKYDVANGPGVRVTLFVTGCTHNCEGCFNKDLQNFSSGDLWTDESKEEILSYLSNEVVVGMNLLGGEPLEQTMDNSLLDLLKKSKELYPNKDIWIWSGDILEDILNDKKKLELLSYTDVLIDGTFDISKRNIKLKYRGSENQRVLDVKKSIEAREPIFYEEIV</sequence>
<evidence type="ECO:0000256" key="1">
    <source>
        <dbReference type="ARBA" id="ARBA00001966"/>
    </source>
</evidence>
<evidence type="ECO:0000256" key="12">
    <source>
        <dbReference type="PIRNR" id="PIRNR000368"/>
    </source>
</evidence>
<dbReference type="InterPro" id="IPR001989">
    <property type="entry name" value="Radical_activat_CS"/>
</dbReference>
<name>A0ABY7JSJ0_9FIRM</name>
<accession>A0ABY7JSJ0</accession>
<dbReference type="SFLD" id="SFLDG01066">
    <property type="entry name" value="organic_radical-activating_enz"/>
    <property type="match status" value="1"/>
</dbReference>
<evidence type="ECO:0000313" key="13">
    <source>
        <dbReference type="EMBL" id="WAW15816.1"/>
    </source>
</evidence>
<evidence type="ECO:0000256" key="5">
    <source>
        <dbReference type="ARBA" id="ARBA00022485"/>
    </source>
</evidence>
<dbReference type="SUPFAM" id="SSF102114">
    <property type="entry name" value="Radical SAM enzymes"/>
    <property type="match status" value="1"/>
</dbReference>
<keyword evidence="14" id="KW-1185">Reference proteome</keyword>
<keyword evidence="6" id="KW-0949">S-adenosyl-L-methionine</keyword>
<dbReference type="Gene3D" id="3.20.20.70">
    <property type="entry name" value="Aldolase class I"/>
    <property type="match status" value="1"/>
</dbReference>
<dbReference type="Pfam" id="PF13353">
    <property type="entry name" value="Fer4_12"/>
    <property type="match status" value="1"/>
</dbReference>
<evidence type="ECO:0000256" key="10">
    <source>
        <dbReference type="ARBA" id="ARBA00023014"/>
    </source>
</evidence>
<protein>
    <recommendedName>
        <fullName evidence="4 12">Anaerobic ribonucleoside-triphosphate reductase-activating protein</fullName>
        <ecNumber evidence="12">1.97.1.-</ecNumber>
    </recommendedName>
</protein>
<dbReference type="InterPro" id="IPR013785">
    <property type="entry name" value="Aldolase_TIM"/>
</dbReference>
<gene>
    <name evidence="13" type="primary">nrdG</name>
    <name evidence="13" type="ORF">O0R46_05010</name>
</gene>
<evidence type="ECO:0000313" key="14">
    <source>
        <dbReference type="Proteomes" id="UP001164187"/>
    </source>
</evidence>
<evidence type="ECO:0000256" key="8">
    <source>
        <dbReference type="ARBA" id="ARBA00023002"/>
    </source>
</evidence>
<evidence type="ECO:0000256" key="3">
    <source>
        <dbReference type="ARBA" id="ARBA00009777"/>
    </source>
</evidence>
<comment type="catalytic activity">
    <reaction evidence="11">
        <text>glycyl-[protein] + reduced [flavodoxin] + S-adenosyl-L-methionine = glycin-2-yl radical-[protein] + semiquinone [flavodoxin] + 5'-deoxyadenosine + L-methionine + H(+)</text>
        <dbReference type="Rhea" id="RHEA:61976"/>
        <dbReference type="Rhea" id="RHEA-COMP:10622"/>
        <dbReference type="Rhea" id="RHEA-COMP:14480"/>
        <dbReference type="Rhea" id="RHEA-COMP:15993"/>
        <dbReference type="Rhea" id="RHEA-COMP:15994"/>
        <dbReference type="ChEBI" id="CHEBI:15378"/>
        <dbReference type="ChEBI" id="CHEBI:17319"/>
        <dbReference type="ChEBI" id="CHEBI:29947"/>
        <dbReference type="ChEBI" id="CHEBI:32722"/>
        <dbReference type="ChEBI" id="CHEBI:57618"/>
        <dbReference type="ChEBI" id="CHEBI:57844"/>
        <dbReference type="ChEBI" id="CHEBI:59789"/>
        <dbReference type="ChEBI" id="CHEBI:140311"/>
    </reaction>
</comment>